<dbReference type="AlphaFoldDB" id="A0A0F4YH80"/>
<evidence type="ECO:0000313" key="2">
    <source>
        <dbReference type="Proteomes" id="UP000053958"/>
    </source>
</evidence>
<dbReference type="STRING" id="1408163.A0A0F4YH80"/>
<organism evidence="1 2">
    <name type="scientific">Rasamsonia emersonii (strain ATCC 16479 / CBS 393.64 / IMI 116815)</name>
    <dbReference type="NCBI Taxonomy" id="1408163"/>
    <lineage>
        <taxon>Eukaryota</taxon>
        <taxon>Fungi</taxon>
        <taxon>Dikarya</taxon>
        <taxon>Ascomycota</taxon>
        <taxon>Pezizomycotina</taxon>
        <taxon>Eurotiomycetes</taxon>
        <taxon>Eurotiomycetidae</taxon>
        <taxon>Eurotiales</taxon>
        <taxon>Trichocomaceae</taxon>
        <taxon>Rasamsonia</taxon>
    </lineage>
</organism>
<comment type="caution">
    <text evidence="1">The sequence shown here is derived from an EMBL/GenBank/DDBJ whole genome shotgun (WGS) entry which is preliminary data.</text>
</comment>
<gene>
    <name evidence="1" type="ORF">T310_8504</name>
</gene>
<proteinExistence type="predicted"/>
<sequence length="237" mass="27150">MSSKTTADDGRELERQDAIINRWLTERVPIFCDLVTLQDKIWQLPEADAHFAPPGNADWIQQTIFNIMTDISDELQMEKRIIPSDTTEQFAVLDLSDFGPSEDQSGGDTGHSAPPTEQLAKLRLLQSFSLFADIELFKPKRKRATRNSFYLVAKHVNPQHPEALRTLETWKWAWWTATVKDGCGEDSIKTPKEAIGEPESIEKVLEEFGDVLIRLGEPIWRIQEALERAPFDRGFRR</sequence>
<dbReference type="RefSeq" id="XP_013324171.1">
    <property type="nucleotide sequence ID" value="XM_013468717.1"/>
</dbReference>
<dbReference type="GeneID" id="25320760"/>
<reference evidence="1 2" key="1">
    <citation type="submission" date="2015-04" db="EMBL/GenBank/DDBJ databases">
        <authorList>
            <person name="Heijne W.H."/>
            <person name="Fedorova N.D."/>
            <person name="Nierman W.C."/>
            <person name="Vollebregt A.W."/>
            <person name="Zhao Z."/>
            <person name="Wu L."/>
            <person name="Kumar M."/>
            <person name="Stam H."/>
            <person name="van den Berg M.A."/>
            <person name="Pel H.J."/>
        </authorList>
    </citation>
    <scope>NUCLEOTIDE SEQUENCE [LARGE SCALE GENOMIC DNA]</scope>
    <source>
        <strain evidence="1 2">CBS 393.64</strain>
    </source>
</reference>
<dbReference type="Proteomes" id="UP000053958">
    <property type="component" value="Unassembled WGS sequence"/>
</dbReference>
<accession>A0A0F4YH80</accession>
<dbReference type="OrthoDB" id="417125at2759"/>
<keyword evidence="2" id="KW-1185">Reference proteome</keyword>
<name>A0A0F4YH80_RASE3</name>
<dbReference type="EMBL" id="LASV01000616">
    <property type="protein sequence ID" value="KKA17559.1"/>
    <property type="molecule type" value="Genomic_DNA"/>
</dbReference>
<protein>
    <submittedName>
        <fullName evidence="1">Uncharacterized protein</fullName>
    </submittedName>
</protein>
<evidence type="ECO:0000313" key="1">
    <source>
        <dbReference type="EMBL" id="KKA17559.1"/>
    </source>
</evidence>